<dbReference type="InterPro" id="IPR002035">
    <property type="entry name" value="VWF_A"/>
</dbReference>
<dbReference type="EMBL" id="CP027861">
    <property type="protein sequence ID" value="AVQ00361.1"/>
    <property type="molecule type" value="Genomic_DNA"/>
</dbReference>
<keyword evidence="3" id="KW-0614">Plasmid</keyword>
<dbReference type="AlphaFoldDB" id="A0A2P1PZT6"/>
<dbReference type="KEGG" id="xba:C7S18_23980"/>
<evidence type="ECO:0000256" key="1">
    <source>
        <dbReference type="SAM" id="MobiDB-lite"/>
    </source>
</evidence>
<dbReference type="SUPFAM" id="SSF53300">
    <property type="entry name" value="vWA-like"/>
    <property type="match status" value="1"/>
</dbReference>
<dbReference type="RefSeq" id="WP_170113498.1">
    <property type="nucleotide sequence ID" value="NZ_CP027861.1"/>
</dbReference>
<protein>
    <recommendedName>
        <fullName evidence="2">VWFA domain-containing protein</fullName>
    </recommendedName>
</protein>
<dbReference type="SMART" id="SM00327">
    <property type="entry name" value="VWA"/>
    <property type="match status" value="1"/>
</dbReference>
<keyword evidence="4" id="KW-1185">Reference proteome</keyword>
<dbReference type="Gene3D" id="3.40.50.410">
    <property type="entry name" value="von Willebrand factor, type A domain"/>
    <property type="match status" value="1"/>
</dbReference>
<evidence type="ECO:0000313" key="3">
    <source>
        <dbReference type="EMBL" id="AVQ00361.1"/>
    </source>
</evidence>
<evidence type="ECO:0000313" key="4">
    <source>
        <dbReference type="Proteomes" id="UP000241074"/>
    </source>
</evidence>
<organism evidence="3 4">
    <name type="scientific">Ahniella affigens</name>
    <dbReference type="NCBI Taxonomy" id="2021234"/>
    <lineage>
        <taxon>Bacteria</taxon>
        <taxon>Pseudomonadati</taxon>
        <taxon>Pseudomonadota</taxon>
        <taxon>Gammaproteobacteria</taxon>
        <taxon>Lysobacterales</taxon>
        <taxon>Rhodanobacteraceae</taxon>
        <taxon>Ahniella</taxon>
    </lineage>
</organism>
<dbReference type="PROSITE" id="PS50234">
    <property type="entry name" value="VWFA"/>
    <property type="match status" value="1"/>
</dbReference>
<dbReference type="Proteomes" id="UP000241074">
    <property type="component" value="Plasmid unnamed"/>
</dbReference>
<reference evidence="3 4" key="1">
    <citation type="submission" date="2018-03" db="EMBL/GenBank/DDBJ databases">
        <title>Ahniella affigens gen. nov., sp. nov., a gammaproteobacterium isolated from sandy soil near a stream.</title>
        <authorList>
            <person name="Ko Y."/>
            <person name="Kim J.-H."/>
        </authorList>
    </citation>
    <scope>NUCLEOTIDE SEQUENCE [LARGE SCALE GENOMIC DNA]</scope>
    <source>
        <strain evidence="3 4">D13</strain>
        <plasmid evidence="4">Plasmid unnamed</plasmid>
    </source>
</reference>
<dbReference type="InterPro" id="IPR036465">
    <property type="entry name" value="vWFA_dom_sf"/>
</dbReference>
<gene>
    <name evidence="3" type="ORF">C7S18_23980</name>
</gene>
<dbReference type="Pfam" id="PF13519">
    <property type="entry name" value="VWA_2"/>
    <property type="match status" value="1"/>
</dbReference>
<geneLocation type="plasmid" evidence="3">
    <name>unnamed</name>
</geneLocation>
<evidence type="ECO:0000259" key="2">
    <source>
        <dbReference type="PROSITE" id="PS50234"/>
    </source>
</evidence>
<feature type="compositionally biased region" description="Acidic residues" evidence="1">
    <location>
        <begin position="236"/>
        <end position="250"/>
    </location>
</feature>
<feature type="domain" description="VWFA" evidence="2">
    <location>
        <begin position="428"/>
        <end position="556"/>
    </location>
</feature>
<feature type="region of interest" description="Disordered" evidence="1">
    <location>
        <begin position="221"/>
        <end position="292"/>
    </location>
</feature>
<reference evidence="3 4" key="2">
    <citation type="submission" date="2018-03" db="EMBL/GenBank/DDBJ databases">
        <authorList>
            <person name="Keele B.F."/>
        </authorList>
    </citation>
    <scope>NUCLEOTIDE SEQUENCE [LARGE SCALE GENOMIC DNA]</scope>
    <source>
        <strain evidence="3 4">D13</strain>
        <plasmid evidence="4">Plasmid unnamed</plasmid>
    </source>
</reference>
<sequence length="593" mass="63655">MNLRSIKSSLPILVGMLLEDAREWLEQSGKALSVTFGGDRTSSSGDGQINFQSIPVPTGTADAELAAIVDTYVALAVHEVGHLEHTDFAPFQVPSLERVIANILEDRRVDALQFKRWPGFKATFYRKATVKLRIAQSLVPTPSDTDATTMLNYLLLRSVADQLGHDDCLGFAELAAMEVDRRFGANVRMMLDTHAKLAPMLRSTEESFQAAAELVALLKTAAQEPEESEPERGNDTDDADLPPDADETEAQAEALASESGASQSAADQRVTGNLDEEDECGAEGEQGADSKATEFRKALRAVLEDKNVPDVAELQREAENEELGKSIESAVSSGDVETVTFNPRELQMDGTAQRCLPPKGPMPNLDRIRASTALLRSRMAVLLEAESDADTVRAASGRKLAPSGPRRALLGDPRVFSRRTDGVSLSTAISILLDVSGSMKDHGRLEIAVEAALAAAMALQPFDEASLAIYSFPGNGCLKHFDESIRSALPKFALSTWGSTPMAEAILIATGELVKRDEARRILVVITDGEPDNAPATRAVVRGMQAAQVECVGIGIQLPAITGIFPCSRVIQSVDQLPQALMATLKNQILAAA</sequence>
<name>A0A2P1PZT6_9GAMM</name>
<accession>A0A2P1PZT6</accession>
<proteinExistence type="predicted"/>